<keyword evidence="3" id="KW-1185">Reference proteome</keyword>
<dbReference type="Gene3D" id="3.40.50.720">
    <property type="entry name" value="NAD(P)-binding Rossmann-like Domain"/>
    <property type="match status" value="1"/>
</dbReference>
<proteinExistence type="predicted"/>
<dbReference type="OrthoDB" id="5327538at2759"/>
<sequence>MITPINRPVALIIGASRGIGRQVAIDLAKNGYAVVVSAKSTTSPSDLAKISPFPPDPNSPQSTITTVAKEITDAGGEAAAIPSDTTKYETIKDLVAKAVEKYGRLDVLIYNSGAIWWAPVSRTPMKRFQLMQRVNVEGLYGAVQECLPYLQKAPQGGRIVVVCPPIYSRFFRGKTAYAIGKVGMSVLVKGLGMDFEREEKEQGAPKGHMAVVGVWPAVAIESAATQQFTRRDPAYAKHLRKPTIFSDAILAMLRAPADVINGQLELDEDFLRKHAGVTDFSKYSVVPGSNPRRIMPAELPDLRVKEQDDEGDRIDSSKL</sequence>
<dbReference type="EMBL" id="GL988047">
    <property type="protein sequence ID" value="EGS17631.1"/>
    <property type="molecule type" value="Genomic_DNA"/>
</dbReference>
<dbReference type="InterPro" id="IPR036291">
    <property type="entry name" value="NAD(P)-bd_dom_sf"/>
</dbReference>
<dbReference type="STRING" id="759272.G0SHE2"/>
<protein>
    <submittedName>
        <fullName evidence="2">Uncharacterized protein</fullName>
    </submittedName>
</protein>
<dbReference type="GeneID" id="18261009"/>
<evidence type="ECO:0000256" key="1">
    <source>
        <dbReference type="SAM" id="MobiDB-lite"/>
    </source>
</evidence>
<dbReference type="OMA" id="WWSSVAN"/>
<dbReference type="RefSeq" id="XP_006697249.1">
    <property type="nucleotide sequence ID" value="XM_006697186.1"/>
</dbReference>
<evidence type="ECO:0000313" key="2">
    <source>
        <dbReference type="EMBL" id="EGS17631.1"/>
    </source>
</evidence>
<evidence type="ECO:0000313" key="3">
    <source>
        <dbReference type="Proteomes" id="UP000008066"/>
    </source>
</evidence>
<accession>G0SHE2</accession>
<name>G0SHE2_CHATD</name>
<dbReference type="Pfam" id="PF00106">
    <property type="entry name" value="adh_short"/>
    <property type="match status" value="2"/>
</dbReference>
<reference evidence="2 3" key="1">
    <citation type="journal article" date="2011" name="Cell">
        <title>Insight into structure and assembly of the nuclear pore complex by utilizing the genome of a eukaryotic thermophile.</title>
        <authorList>
            <person name="Amlacher S."/>
            <person name="Sarges P."/>
            <person name="Flemming D."/>
            <person name="van Noort V."/>
            <person name="Kunze R."/>
            <person name="Devos D.P."/>
            <person name="Arumugam M."/>
            <person name="Bork P."/>
            <person name="Hurt E."/>
        </authorList>
    </citation>
    <scope>NUCLEOTIDE SEQUENCE [LARGE SCALE GENOMIC DNA]</scope>
    <source>
        <strain evidence="3">DSM 1495 / CBS 144.50 / IMI 039719</strain>
    </source>
</reference>
<dbReference type="SUPFAM" id="SSF51735">
    <property type="entry name" value="NAD(P)-binding Rossmann-fold domains"/>
    <property type="match status" value="1"/>
</dbReference>
<organism evidence="3">
    <name type="scientific">Chaetomium thermophilum (strain DSM 1495 / CBS 144.50 / IMI 039719)</name>
    <name type="common">Thermochaetoides thermophila</name>
    <dbReference type="NCBI Taxonomy" id="759272"/>
    <lineage>
        <taxon>Eukaryota</taxon>
        <taxon>Fungi</taxon>
        <taxon>Dikarya</taxon>
        <taxon>Ascomycota</taxon>
        <taxon>Pezizomycotina</taxon>
        <taxon>Sordariomycetes</taxon>
        <taxon>Sordariomycetidae</taxon>
        <taxon>Sordariales</taxon>
        <taxon>Chaetomiaceae</taxon>
        <taxon>Thermochaetoides</taxon>
    </lineage>
</organism>
<dbReference type="PANTHER" id="PTHR42808">
    <property type="entry name" value="HYDROXYSTEROID DEHYDROGENASE-LIKE PROTEIN 2"/>
    <property type="match status" value="1"/>
</dbReference>
<dbReference type="InterPro" id="IPR051935">
    <property type="entry name" value="HSDL2"/>
</dbReference>
<dbReference type="PRINTS" id="PR00081">
    <property type="entry name" value="GDHRDH"/>
</dbReference>
<dbReference type="Proteomes" id="UP000008066">
    <property type="component" value="Unassembled WGS sequence"/>
</dbReference>
<dbReference type="PANTHER" id="PTHR42808:SF4">
    <property type="entry name" value="SHORT CHAIN DEHYDROGENASE"/>
    <property type="match status" value="1"/>
</dbReference>
<dbReference type="AlphaFoldDB" id="G0SHE2"/>
<dbReference type="HOGENOM" id="CLU_010194_2_2_1"/>
<dbReference type="eggNOG" id="KOG0725">
    <property type="taxonomic scope" value="Eukaryota"/>
</dbReference>
<dbReference type="InterPro" id="IPR002347">
    <property type="entry name" value="SDR_fam"/>
</dbReference>
<feature type="region of interest" description="Disordered" evidence="1">
    <location>
        <begin position="291"/>
        <end position="319"/>
    </location>
</feature>
<dbReference type="KEGG" id="cthr:CTHT_0069710"/>
<gene>
    <name evidence="2" type="ORF">CTHT_0069710</name>
</gene>